<dbReference type="Proteomes" id="UP001107558">
    <property type="component" value="Chromosome 3"/>
</dbReference>
<dbReference type="EMBL" id="JADBJN010000003">
    <property type="protein sequence ID" value="KAG5673009.1"/>
    <property type="molecule type" value="Genomic_DNA"/>
</dbReference>
<feature type="domain" description="RING-type" evidence="6">
    <location>
        <begin position="3"/>
        <end position="40"/>
    </location>
</feature>
<dbReference type="SUPFAM" id="SSF57850">
    <property type="entry name" value="RING/U-box"/>
    <property type="match status" value="1"/>
</dbReference>
<keyword evidence="3" id="KW-0862">Zinc</keyword>
<feature type="region of interest" description="Disordered" evidence="5">
    <location>
        <begin position="73"/>
        <end position="106"/>
    </location>
</feature>
<gene>
    <name evidence="7" type="ORF">PVAND_003089</name>
</gene>
<feature type="compositionally biased region" description="Polar residues" evidence="5">
    <location>
        <begin position="95"/>
        <end position="106"/>
    </location>
</feature>
<evidence type="ECO:0000313" key="8">
    <source>
        <dbReference type="Proteomes" id="UP001107558"/>
    </source>
</evidence>
<evidence type="ECO:0000256" key="2">
    <source>
        <dbReference type="ARBA" id="ARBA00022771"/>
    </source>
</evidence>
<dbReference type="GO" id="GO:0008270">
    <property type="term" value="F:zinc ion binding"/>
    <property type="evidence" value="ECO:0007669"/>
    <property type="project" value="UniProtKB-KW"/>
</dbReference>
<accession>A0A9J6BSZ4</accession>
<protein>
    <recommendedName>
        <fullName evidence="6">RING-type domain-containing protein</fullName>
    </recommendedName>
</protein>
<dbReference type="InterPro" id="IPR049548">
    <property type="entry name" value="Sina-like_RING"/>
</dbReference>
<organism evidence="7 8">
    <name type="scientific">Polypedilum vanderplanki</name>
    <name type="common">Sleeping chironomid midge</name>
    <dbReference type="NCBI Taxonomy" id="319348"/>
    <lineage>
        <taxon>Eukaryota</taxon>
        <taxon>Metazoa</taxon>
        <taxon>Ecdysozoa</taxon>
        <taxon>Arthropoda</taxon>
        <taxon>Hexapoda</taxon>
        <taxon>Insecta</taxon>
        <taxon>Pterygota</taxon>
        <taxon>Neoptera</taxon>
        <taxon>Endopterygota</taxon>
        <taxon>Diptera</taxon>
        <taxon>Nematocera</taxon>
        <taxon>Chironomoidea</taxon>
        <taxon>Chironomidae</taxon>
        <taxon>Chironominae</taxon>
        <taxon>Polypedilum</taxon>
        <taxon>Polypedilum</taxon>
    </lineage>
</organism>
<reference evidence="7" key="1">
    <citation type="submission" date="2021-03" db="EMBL/GenBank/DDBJ databases">
        <title>Chromosome level genome of the anhydrobiotic midge Polypedilum vanderplanki.</title>
        <authorList>
            <person name="Yoshida Y."/>
            <person name="Kikawada T."/>
            <person name="Gusev O."/>
        </authorList>
    </citation>
    <scope>NUCLEOTIDE SEQUENCE</scope>
    <source>
        <strain evidence="7">NIAS01</strain>
        <tissue evidence="7">Whole body or cell culture</tissue>
    </source>
</reference>
<dbReference type="InterPro" id="IPR013083">
    <property type="entry name" value="Znf_RING/FYVE/PHD"/>
</dbReference>
<evidence type="ECO:0000256" key="4">
    <source>
        <dbReference type="PROSITE-ProRule" id="PRU00175"/>
    </source>
</evidence>
<evidence type="ECO:0000259" key="6">
    <source>
        <dbReference type="PROSITE" id="PS50089"/>
    </source>
</evidence>
<evidence type="ECO:0000256" key="5">
    <source>
        <dbReference type="SAM" id="MobiDB-lite"/>
    </source>
</evidence>
<dbReference type="AlphaFoldDB" id="A0A9J6BSZ4"/>
<comment type="caution">
    <text evidence="7">The sequence shown here is derived from an EMBL/GenBank/DDBJ whole genome shotgun (WGS) entry which is preliminary data.</text>
</comment>
<evidence type="ECO:0000313" key="7">
    <source>
        <dbReference type="EMBL" id="KAG5673009.1"/>
    </source>
</evidence>
<evidence type="ECO:0000256" key="3">
    <source>
        <dbReference type="ARBA" id="ARBA00022833"/>
    </source>
</evidence>
<dbReference type="InterPro" id="IPR001841">
    <property type="entry name" value="Znf_RING"/>
</dbReference>
<keyword evidence="1" id="KW-0479">Metal-binding</keyword>
<dbReference type="OrthoDB" id="4788989at2759"/>
<name>A0A9J6BSZ4_POLVA</name>
<sequence>MECPICMEIPASRSFTYQCVNGHIVCEKCRWKILRCPTCRVQLGRGRCLIADKILRYMQSNSMIKIGGSSCETGKNMSTKIDDRSSRRASRNEMENNNGNKMSANGSENLHAKSSCLPFKLKFRSVSFWRN</sequence>
<feature type="compositionally biased region" description="Basic and acidic residues" evidence="5">
    <location>
        <begin position="80"/>
        <end position="94"/>
    </location>
</feature>
<dbReference type="Pfam" id="PF21362">
    <property type="entry name" value="Sina_RING"/>
    <property type="match status" value="1"/>
</dbReference>
<dbReference type="PROSITE" id="PS50089">
    <property type="entry name" value="ZF_RING_2"/>
    <property type="match status" value="1"/>
</dbReference>
<keyword evidence="2 4" id="KW-0863">Zinc-finger</keyword>
<evidence type="ECO:0000256" key="1">
    <source>
        <dbReference type="ARBA" id="ARBA00022723"/>
    </source>
</evidence>
<keyword evidence="8" id="KW-1185">Reference proteome</keyword>
<dbReference type="Gene3D" id="3.30.40.10">
    <property type="entry name" value="Zinc/RING finger domain, C3HC4 (zinc finger)"/>
    <property type="match status" value="1"/>
</dbReference>
<proteinExistence type="predicted"/>